<sequence>MKQKPGRAPREPRESSLASGWTVEGEAAPVAAPADAPLGAEPVRPGPHAGHDATSAGSAPSPRSEAAGAPADAPASEGRDAEIDERPQMSNGALVVLGVFGGLYLLYTWGWFIVAQAYSGNNAVTAAGSGLIGGVLQQVVFWAAPLAAPLWFFTALALSRGGRTKRLAILLLIGAIALVPLPMLIARGA</sequence>
<dbReference type="PATRIC" id="fig|1079994.3.peg.621"/>
<evidence type="ECO:0000313" key="4">
    <source>
        <dbReference type="Proteomes" id="UP000070810"/>
    </source>
</evidence>
<comment type="caution">
    <text evidence="3">The sequence shown here is derived from an EMBL/GenBank/DDBJ whole genome shotgun (WGS) entry which is preliminary data.</text>
</comment>
<evidence type="ECO:0008006" key="5">
    <source>
        <dbReference type="Google" id="ProtNLM"/>
    </source>
</evidence>
<name>A0A147EQH8_9MICO</name>
<dbReference type="RefSeq" id="WP_058593165.1">
    <property type="nucleotide sequence ID" value="NZ_LDRK01000015.1"/>
</dbReference>
<keyword evidence="2" id="KW-0472">Membrane</keyword>
<evidence type="ECO:0000256" key="1">
    <source>
        <dbReference type="SAM" id="MobiDB-lite"/>
    </source>
</evidence>
<evidence type="ECO:0000256" key="2">
    <source>
        <dbReference type="SAM" id="Phobius"/>
    </source>
</evidence>
<proteinExistence type="predicted"/>
<accession>A0A147EQH8</accession>
<gene>
    <name evidence="3" type="ORF">NS354_03170</name>
</gene>
<feature type="transmembrane region" description="Helical" evidence="2">
    <location>
        <begin position="139"/>
        <end position="158"/>
    </location>
</feature>
<feature type="compositionally biased region" description="Low complexity" evidence="1">
    <location>
        <begin position="64"/>
        <end position="76"/>
    </location>
</feature>
<feature type="transmembrane region" description="Helical" evidence="2">
    <location>
        <begin position="167"/>
        <end position="186"/>
    </location>
</feature>
<dbReference type="EMBL" id="LDRK01000015">
    <property type="protein sequence ID" value="KTR86752.1"/>
    <property type="molecule type" value="Genomic_DNA"/>
</dbReference>
<dbReference type="OrthoDB" id="4991553at2"/>
<feature type="compositionally biased region" description="Low complexity" evidence="1">
    <location>
        <begin position="23"/>
        <end position="42"/>
    </location>
</feature>
<feature type="region of interest" description="Disordered" evidence="1">
    <location>
        <begin position="1"/>
        <end position="85"/>
    </location>
</feature>
<feature type="transmembrane region" description="Helical" evidence="2">
    <location>
        <begin position="94"/>
        <end position="119"/>
    </location>
</feature>
<keyword evidence="4" id="KW-1185">Reference proteome</keyword>
<evidence type="ECO:0000313" key="3">
    <source>
        <dbReference type="EMBL" id="KTR86752.1"/>
    </source>
</evidence>
<organism evidence="3 4">
    <name type="scientific">Leucobacter chromiiresistens</name>
    <dbReference type="NCBI Taxonomy" id="1079994"/>
    <lineage>
        <taxon>Bacteria</taxon>
        <taxon>Bacillati</taxon>
        <taxon>Actinomycetota</taxon>
        <taxon>Actinomycetes</taxon>
        <taxon>Micrococcales</taxon>
        <taxon>Microbacteriaceae</taxon>
        <taxon>Leucobacter</taxon>
    </lineage>
</organism>
<keyword evidence="2" id="KW-0812">Transmembrane</keyword>
<dbReference type="Proteomes" id="UP000070810">
    <property type="component" value="Unassembled WGS sequence"/>
</dbReference>
<dbReference type="AlphaFoldDB" id="A0A147EQH8"/>
<protein>
    <recommendedName>
        <fullName evidence="5">DNA polymerase III subunit gamma/tau</fullName>
    </recommendedName>
</protein>
<reference evidence="3 4" key="1">
    <citation type="journal article" date="2016" name="Front. Microbiol.">
        <title>Genomic Resource of Rice Seed Associated Bacteria.</title>
        <authorList>
            <person name="Midha S."/>
            <person name="Bansal K."/>
            <person name="Sharma S."/>
            <person name="Kumar N."/>
            <person name="Patil P.P."/>
            <person name="Chaudhry V."/>
            <person name="Patil P.B."/>
        </authorList>
    </citation>
    <scope>NUCLEOTIDE SEQUENCE [LARGE SCALE GENOMIC DNA]</scope>
    <source>
        <strain evidence="3 4">NS354</strain>
    </source>
</reference>
<keyword evidence="2" id="KW-1133">Transmembrane helix</keyword>